<comment type="catalytic activity">
    <reaction evidence="11 12">
        <text>tRNA(Cys) + L-cysteine + ATP = L-cysteinyl-tRNA(Cys) + AMP + diphosphate</text>
        <dbReference type="Rhea" id="RHEA:17773"/>
        <dbReference type="Rhea" id="RHEA-COMP:9661"/>
        <dbReference type="Rhea" id="RHEA-COMP:9679"/>
        <dbReference type="ChEBI" id="CHEBI:30616"/>
        <dbReference type="ChEBI" id="CHEBI:33019"/>
        <dbReference type="ChEBI" id="CHEBI:35235"/>
        <dbReference type="ChEBI" id="CHEBI:78442"/>
        <dbReference type="ChEBI" id="CHEBI:78517"/>
        <dbReference type="ChEBI" id="CHEBI:456215"/>
        <dbReference type="EC" id="6.1.1.16"/>
    </reaction>
</comment>
<evidence type="ECO:0000256" key="11">
    <source>
        <dbReference type="ARBA" id="ARBA00047398"/>
    </source>
</evidence>
<dbReference type="GO" id="GO:0006423">
    <property type="term" value="P:cysteinyl-tRNA aminoacylation"/>
    <property type="evidence" value="ECO:0007669"/>
    <property type="project" value="UniProtKB-UniRule"/>
</dbReference>
<dbReference type="InterPro" id="IPR015273">
    <property type="entry name" value="Cys-tRNA-synt_Ia_DALR"/>
</dbReference>
<gene>
    <name evidence="12 15" type="primary">cysS</name>
    <name evidence="15" type="ORF">NCS_10820</name>
</gene>
<keyword evidence="5 12" id="KW-0479">Metal-binding</keyword>
<dbReference type="PANTHER" id="PTHR10890:SF3">
    <property type="entry name" value="CYSTEINE--TRNA LIGASE, CYTOPLASMIC"/>
    <property type="match status" value="1"/>
</dbReference>
<protein>
    <recommendedName>
        <fullName evidence="12">Cysteine--tRNA ligase</fullName>
        <ecNumber evidence="12">6.1.1.16</ecNumber>
    </recommendedName>
    <alternativeName>
        <fullName evidence="12">Cysteinyl-tRNA synthetase</fullName>
        <shortName evidence="12">CysRS</shortName>
    </alternativeName>
</protein>
<dbReference type="Pfam" id="PF01406">
    <property type="entry name" value="tRNA-synt_1e"/>
    <property type="match status" value="1"/>
</dbReference>
<evidence type="ECO:0000256" key="6">
    <source>
        <dbReference type="ARBA" id="ARBA00022741"/>
    </source>
</evidence>
<keyword evidence="6 12" id="KW-0547">Nucleotide-binding</keyword>
<evidence type="ECO:0000256" key="7">
    <source>
        <dbReference type="ARBA" id="ARBA00022833"/>
    </source>
</evidence>
<dbReference type="GO" id="GO:0005737">
    <property type="term" value="C:cytoplasm"/>
    <property type="evidence" value="ECO:0007669"/>
    <property type="project" value="UniProtKB-SubCell"/>
</dbReference>
<dbReference type="SUPFAM" id="SSF52374">
    <property type="entry name" value="Nucleotidylyl transferase"/>
    <property type="match status" value="1"/>
</dbReference>
<comment type="cofactor">
    <cofactor evidence="12">
        <name>Zn(2+)</name>
        <dbReference type="ChEBI" id="CHEBI:29105"/>
    </cofactor>
    <text evidence="12">Binds 1 zinc ion per subunit.</text>
</comment>
<keyword evidence="7 12" id="KW-0862">Zinc</keyword>
<keyword evidence="13" id="KW-0175">Coiled coil</keyword>
<dbReference type="HAMAP" id="MF_00041">
    <property type="entry name" value="Cys_tRNA_synth"/>
    <property type="match status" value="1"/>
</dbReference>
<dbReference type="Gene3D" id="1.20.120.1910">
    <property type="entry name" value="Cysteine-tRNA ligase, C-terminal anti-codon recognition domain"/>
    <property type="match status" value="1"/>
</dbReference>
<feature type="binding site" evidence="12">
    <location>
        <position position="212"/>
    </location>
    <ligand>
        <name>Zn(2+)</name>
        <dbReference type="ChEBI" id="CHEBI:29105"/>
    </ligand>
</feature>
<evidence type="ECO:0000256" key="4">
    <source>
        <dbReference type="ARBA" id="ARBA00022598"/>
    </source>
</evidence>
<feature type="binding site" evidence="12">
    <location>
        <position position="33"/>
    </location>
    <ligand>
        <name>Zn(2+)</name>
        <dbReference type="ChEBI" id="CHEBI:29105"/>
    </ligand>
</feature>
<dbReference type="PANTHER" id="PTHR10890">
    <property type="entry name" value="CYSTEINYL-TRNA SYNTHETASE"/>
    <property type="match status" value="1"/>
</dbReference>
<evidence type="ECO:0000256" key="8">
    <source>
        <dbReference type="ARBA" id="ARBA00022840"/>
    </source>
</evidence>
<dbReference type="InterPro" id="IPR014729">
    <property type="entry name" value="Rossmann-like_a/b/a_fold"/>
</dbReference>
<evidence type="ECO:0000259" key="14">
    <source>
        <dbReference type="SMART" id="SM00840"/>
    </source>
</evidence>
<feature type="binding site" evidence="12">
    <location>
        <position position="241"/>
    </location>
    <ligand>
        <name>Zn(2+)</name>
        <dbReference type="ChEBI" id="CHEBI:29105"/>
    </ligand>
</feature>
<dbReference type="GO" id="GO:0004817">
    <property type="term" value="F:cysteine-tRNA ligase activity"/>
    <property type="evidence" value="ECO:0007669"/>
    <property type="project" value="UniProtKB-UniRule"/>
</dbReference>
<evidence type="ECO:0000256" key="10">
    <source>
        <dbReference type="ARBA" id="ARBA00023146"/>
    </source>
</evidence>
<dbReference type="SMART" id="SM00840">
    <property type="entry name" value="DALR_2"/>
    <property type="match status" value="1"/>
</dbReference>
<dbReference type="AlphaFoldDB" id="A0A2H1FE25"/>
<dbReference type="SUPFAM" id="SSF47323">
    <property type="entry name" value="Anticodon-binding domain of a subclass of class I aminoacyl-tRNA synthetases"/>
    <property type="match status" value="1"/>
</dbReference>
<dbReference type="NCBIfam" id="TIGR00435">
    <property type="entry name" value="cysS"/>
    <property type="match status" value="1"/>
</dbReference>
<keyword evidence="9 12" id="KW-0648">Protein biosynthesis</keyword>
<name>A0A2H1FE25_9ARCH</name>
<sequence>MHIVRMKNLRIFDTLSVTEKNVDITNLVKIYLCGVTVYDESHIGHARTIIVFDTLRRYLESKGARVNLIQNFTDVDDKIINRTKKENVSADIITTRYIKNYFDDFDKLNVKRADLYPKATEHITDMTDMIKGLIDKGFAYVSKNGVYFSVLKFKEYGKLSKKKIDELISGARVEVDETKKDPLDFALWKFSDESPTWNSPWGRGRPGWHIECSAMSLRYLGSNFEIHGGGRDLIFPHHENEIAQSESFSGVNFAKIWMHVGMVTINGEKMSKSLGNTKSIDHVLNIWGPNIVRLFCLSSHYSKPIDYSEEILKEIITKWRQVENCYFEMILSDDSQVTENLDQIKNIIHESKTEFDSALESDFNTPLALASFFKLVKNINQLASVEKITKTISEVIFPTFQEMLSILGLRLVQVTNDEKNQISNLIKQRNELRNQKKFQDADAVRKQISDMNVTLIDHKTKTLWMKQEKIGIEN</sequence>
<feature type="domain" description="Cysteinyl-tRNA synthetase class Ia DALR" evidence="14">
    <location>
        <begin position="354"/>
        <end position="418"/>
    </location>
</feature>
<dbReference type="FunFam" id="3.40.50.620:FF:000130">
    <property type="entry name" value="Cysteine--tRNA ligase"/>
    <property type="match status" value="1"/>
</dbReference>
<dbReference type="InterPro" id="IPR032678">
    <property type="entry name" value="tRNA-synt_1_cat_dom"/>
</dbReference>
<evidence type="ECO:0000256" key="9">
    <source>
        <dbReference type="ARBA" id="ARBA00022917"/>
    </source>
</evidence>
<dbReference type="InterPro" id="IPR015803">
    <property type="entry name" value="Cys-tRNA-ligase"/>
</dbReference>
<feature type="binding site" evidence="12">
    <location>
        <position position="272"/>
    </location>
    <ligand>
        <name>ATP</name>
        <dbReference type="ChEBI" id="CHEBI:30616"/>
    </ligand>
</feature>
<dbReference type="Proteomes" id="UP000230607">
    <property type="component" value="Chromosome 1"/>
</dbReference>
<evidence type="ECO:0000256" key="3">
    <source>
        <dbReference type="ARBA" id="ARBA00022490"/>
    </source>
</evidence>
<dbReference type="Gene3D" id="3.40.50.620">
    <property type="entry name" value="HUPs"/>
    <property type="match status" value="1"/>
</dbReference>
<reference evidence="16" key="1">
    <citation type="submission" date="2017-03" db="EMBL/GenBank/DDBJ databases">
        <authorList>
            <person name="Herbold C."/>
        </authorList>
    </citation>
    <scope>NUCLEOTIDE SEQUENCE [LARGE SCALE GENOMIC DNA]</scope>
</reference>
<evidence type="ECO:0000256" key="2">
    <source>
        <dbReference type="ARBA" id="ARBA00005594"/>
    </source>
</evidence>
<dbReference type="Pfam" id="PF09190">
    <property type="entry name" value="DALR_2"/>
    <property type="match status" value="1"/>
</dbReference>
<evidence type="ECO:0000256" key="1">
    <source>
        <dbReference type="ARBA" id="ARBA00004496"/>
    </source>
</evidence>
<comment type="similarity">
    <text evidence="2 12">Belongs to the class-I aminoacyl-tRNA synthetase family.</text>
</comment>
<feature type="coiled-coil region" evidence="13">
    <location>
        <begin position="415"/>
        <end position="442"/>
    </location>
</feature>
<keyword evidence="16" id="KW-1185">Reference proteome</keyword>
<dbReference type="InterPro" id="IPR009080">
    <property type="entry name" value="tRNAsynth_Ia_anticodon-bd"/>
</dbReference>
<dbReference type="EMBL" id="LT841358">
    <property type="protein sequence ID" value="SMH71013.1"/>
    <property type="molecule type" value="Genomic_DNA"/>
</dbReference>
<evidence type="ECO:0000256" key="5">
    <source>
        <dbReference type="ARBA" id="ARBA00022723"/>
    </source>
</evidence>
<evidence type="ECO:0000313" key="16">
    <source>
        <dbReference type="Proteomes" id="UP000230607"/>
    </source>
</evidence>
<dbReference type="CDD" id="cd00672">
    <property type="entry name" value="CysRS_core"/>
    <property type="match status" value="1"/>
</dbReference>
<keyword evidence="4 12" id="KW-0436">Ligase</keyword>
<keyword evidence="3 12" id="KW-0963">Cytoplasm</keyword>
<comment type="subcellular location">
    <subcellularLocation>
        <location evidence="1 12">Cytoplasm</location>
    </subcellularLocation>
</comment>
<dbReference type="InterPro" id="IPR024909">
    <property type="entry name" value="Cys-tRNA/MSH_ligase"/>
</dbReference>
<keyword evidence="8 12" id="KW-0067">ATP-binding</keyword>
<feature type="short sequence motif" description="'HIGH' region" evidence="12">
    <location>
        <begin position="35"/>
        <end position="45"/>
    </location>
</feature>
<evidence type="ECO:0000313" key="15">
    <source>
        <dbReference type="EMBL" id="SMH71013.1"/>
    </source>
</evidence>
<dbReference type="PRINTS" id="PR00983">
    <property type="entry name" value="TRNASYNTHCYS"/>
</dbReference>
<feature type="short sequence motif" description="'KMSKS' region" evidence="12">
    <location>
        <begin position="269"/>
        <end position="273"/>
    </location>
</feature>
<proteinExistence type="inferred from homology"/>
<keyword evidence="10 12" id="KW-0030">Aminoacyl-tRNA synthetase</keyword>
<dbReference type="GO" id="GO:0008270">
    <property type="term" value="F:zinc ion binding"/>
    <property type="evidence" value="ECO:0007669"/>
    <property type="project" value="UniProtKB-UniRule"/>
</dbReference>
<dbReference type="EC" id="6.1.1.16" evidence="12"/>
<evidence type="ECO:0000256" key="12">
    <source>
        <dbReference type="HAMAP-Rule" id="MF_00041"/>
    </source>
</evidence>
<evidence type="ECO:0000256" key="13">
    <source>
        <dbReference type="SAM" id="Coils"/>
    </source>
</evidence>
<dbReference type="GO" id="GO:0005524">
    <property type="term" value="F:ATP binding"/>
    <property type="evidence" value="ECO:0007669"/>
    <property type="project" value="UniProtKB-UniRule"/>
</dbReference>
<accession>A0A2H1FE25</accession>
<feature type="binding site" evidence="12">
    <location>
        <position position="237"/>
    </location>
    <ligand>
        <name>Zn(2+)</name>
        <dbReference type="ChEBI" id="CHEBI:29105"/>
    </ligand>
</feature>
<organism evidence="15 16">
    <name type="scientific">Candidatus Nitrosotalea okcheonensis</name>
    <dbReference type="NCBI Taxonomy" id="1903276"/>
    <lineage>
        <taxon>Archaea</taxon>
        <taxon>Nitrososphaerota</taxon>
        <taxon>Nitrososphaeria</taxon>
        <taxon>Nitrosotaleales</taxon>
        <taxon>Nitrosotaleaceae</taxon>
        <taxon>Nitrosotalea</taxon>
    </lineage>
</organism>